<evidence type="ECO:0000259" key="4">
    <source>
        <dbReference type="PROSITE" id="PS50893"/>
    </source>
</evidence>
<gene>
    <name evidence="5" type="ORF">GCM10010136_32990</name>
</gene>
<reference evidence="5" key="1">
    <citation type="journal article" date="2014" name="Int. J. Syst. Evol. Microbiol.">
        <title>Complete genome sequence of Corynebacterium casei LMG S-19264T (=DSM 44701T), isolated from a smear-ripened cheese.</title>
        <authorList>
            <consortium name="US DOE Joint Genome Institute (JGI-PGF)"/>
            <person name="Walter F."/>
            <person name="Albersmeier A."/>
            <person name="Kalinowski J."/>
            <person name="Ruckert C."/>
        </authorList>
    </citation>
    <scope>NUCLEOTIDE SEQUENCE</scope>
    <source>
        <strain evidence="5">KCTC 42097</strain>
    </source>
</reference>
<dbReference type="PANTHER" id="PTHR45772">
    <property type="entry name" value="CONSERVED COMPONENT OF ABC TRANSPORTER FOR NATURAL AMINO ACIDS-RELATED"/>
    <property type="match status" value="1"/>
</dbReference>
<name>A0A8J3DSK2_9HYPH</name>
<dbReference type="Pfam" id="PF12399">
    <property type="entry name" value="BCA_ABC_TP_C"/>
    <property type="match status" value="1"/>
</dbReference>
<comment type="caution">
    <text evidence="5">The sequence shown here is derived from an EMBL/GenBank/DDBJ whole genome shotgun (WGS) entry which is preliminary data.</text>
</comment>
<dbReference type="SUPFAM" id="SSF52540">
    <property type="entry name" value="P-loop containing nucleoside triphosphate hydrolases"/>
    <property type="match status" value="1"/>
</dbReference>
<dbReference type="InterPro" id="IPR003439">
    <property type="entry name" value="ABC_transporter-like_ATP-bd"/>
</dbReference>
<dbReference type="Gene3D" id="3.40.50.300">
    <property type="entry name" value="P-loop containing nucleotide triphosphate hydrolases"/>
    <property type="match status" value="1"/>
</dbReference>
<keyword evidence="1" id="KW-0813">Transport</keyword>
<dbReference type="AlphaFoldDB" id="A0A8J3DSK2"/>
<dbReference type="RefSeq" id="WP_189492777.1">
    <property type="nucleotide sequence ID" value="NZ_BMZO01000012.1"/>
</dbReference>
<keyword evidence="3 5" id="KW-0067">ATP-binding</keyword>
<dbReference type="EMBL" id="BMZO01000012">
    <property type="protein sequence ID" value="GHC80109.1"/>
    <property type="molecule type" value="Genomic_DNA"/>
</dbReference>
<evidence type="ECO:0000256" key="1">
    <source>
        <dbReference type="ARBA" id="ARBA00022448"/>
    </source>
</evidence>
<evidence type="ECO:0000256" key="2">
    <source>
        <dbReference type="ARBA" id="ARBA00022741"/>
    </source>
</evidence>
<dbReference type="InterPro" id="IPR003593">
    <property type="entry name" value="AAA+_ATPase"/>
</dbReference>
<dbReference type="GO" id="GO:0016887">
    <property type="term" value="F:ATP hydrolysis activity"/>
    <property type="evidence" value="ECO:0007669"/>
    <property type="project" value="InterPro"/>
</dbReference>
<keyword evidence="2" id="KW-0547">Nucleotide-binding</keyword>
<organism evidence="5 6">
    <name type="scientific">Limoniibacter endophyticus</name>
    <dbReference type="NCBI Taxonomy" id="1565040"/>
    <lineage>
        <taxon>Bacteria</taxon>
        <taxon>Pseudomonadati</taxon>
        <taxon>Pseudomonadota</taxon>
        <taxon>Alphaproteobacteria</taxon>
        <taxon>Hyphomicrobiales</taxon>
        <taxon>Bartonellaceae</taxon>
        <taxon>Limoniibacter</taxon>
    </lineage>
</organism>
<dbReference type="CDD" id="cd03219">
    <property type="entry name" value="ABC_Mj1267_LivG_branched"/>
    <property type="match status" value="1"/>
</dbReference>
<dbReference type="InterPro" id="IPR032823">
    <property type="entry name" value="BCA_ABC_TP_C"/>
</dbReference>
<dbReference type="SMART" id="SM00382">
    <property type="entry name" value="AAA"/>
    <property type="match status" value="1"/>
</dbReference>
<dbReference type="Pfam" id="PF00005">
    <property type="entry name" value="ABC_tran"/>
    <property type="match status" value="1"/>
</dbReference>
<proteinExistence type="predicted"/>
<dbReference type="PANTHER" id="PTHR45772:SF3">
    <property type="entry name" value="ABC TRANSPORTER ATP-BINDING PROTEIN"/>
    <property type="match status" value="1"/>
</dbReference>
<dbReference type="PROSITE" id="PS50893">
    <property type="entry name" value="ABC_TRANSPORTER_2"/>
    <property type="match status" value="1"/>
</dbReference>
<feature type="domain" description="ABC transporter" evidence="4">
    <location>
        <begin position="5"/>
        <end position="233"/>
    </location>
</feature>
<evidence type="ECO:0000313" key="5">
    <source>
        <dbReference type="EMBL" id="GHC80109.1"/>
    </source>
</evidence>
<dbReference type="InterPro" id="IPR051120">
    <property type="entry name" value="ABC_AA/LPS_Transport"/>
</dbReference>
<dbReference type="GO" id="GO:0005886">
    <property type="term" value="C:plasma membrane"/>
    <property type="evidence" value="ECO:0007669"/>
    <property type="project" value="TreeGrafter"/>
</dbReference>
<dbReference type="InterPro" id="IPR027417">
    <property type="entry name" value="P-loop_NTPase"/>
</dbReference>
<keyword evidence="6" id="KW-1185">Reference proteome</keyword>
<dbReference type="Proteomes" id="UP000641137">
    <property type="component" value="Unassembled WGS sequence"/>
</dbReference>
<accession>A0A8J3DSK2</accession>
<evidence type="ECO:0000256" key="3">
    <source>
        <dbReference type="ARBA" id="ARBA00022840"/>
    </source>
</evidence>
<reference evidence="5" key="2">
    <citation type="submission" date="2020-09" db="EMBL/GenBank/DDBJ databases">
        <authorList>
            <person name="Sun Q."/>
            <person name="Kim S."/>
        </authorList>
    </citation>
    <scope>NUCLEOTIDE SEQUENCE</scope>
    <source>
        <strain evidence="5">KCTC 42097</strain>
    </source>
</reference>
<sequence>MSALLETRGLSISFGALKAVDNIDFSLQSGEIHALIGPNGAGKTSFVNLLSGRLMAESGEVLFDGRNLTRQPAYRRVRAGLGYTFQVTSIFAQLTVQDNVRLALERERSASAAEILSLLKSTGLEAHAFMPARDLAYGHQRLLELTMGLALRPKLLMLDEPTQGLADSEIEGFIALIREVSKTTTILLIEHNMQVVMALADRITVLERGRILAQGSPAEIRASEAVQAAYLGSKS</sequence>
<evidence type="ECO:0000313" key="6">
    <source>
        <dbReference type="Proteomes" id="UP000641137"/>
    </source>
</evidence>
<protein>
    <submittedName>
        <fullName evidence="5">ABC transporter ATP-binding protein</fullName>
    </submittedName>
</protein>
<dbReference type="GO" id="GO:0005524">
    <property type="term" value="F:ATP binding"/>
    <property type="evidence" value="ECO:0007669"/>
    <property type="project" value="UniProtKB-KW"/>
</dbReference>